<organism evidence="1 2">
    <name type="scientific">Kistimonas scapharcae</name>
    <dbReference type="NCBI Taxonomy" id="1036133"/>
    <lineage>
        <taxon>Bacteria</taxon>
        <taxon>Pseudomonadati</taxon>
        <taxon>Pseudomonadota</taxon>
        <taxon>Gammaproteobacteria</taxon>
        <taxon>Oceanospirillales</taxon>
        <taxon>Endozoicomonadaceae</taxon>
        <taxon>Kistimonas</taxon>
    </lineage>
</organism>
<reference evidence="2" key="1">
    <citation type="journal article" date="2019" name="Int. J. Syst. Evol. Microbiol.">
        <title>The Global Catalogue of Microorganisms (GCM) 10K type strain sequencing project: providing services to taxonomists for standard genome sequencing and annotation.</title>
        <authorList>
            <consortium name="The Broad Institute Genomics Platform"/>
            <consortium name="The Broad Institute Genome Sequencing Center for Infectious Disease"/>
            <person name="Wu L."/>
            <person name="Ma J."/>
        </authorList>
    </citation>
    <scope>NUCLEOTIDE SEQUENCE [LARGE SCALE GENOMIC DNA]</scope>
    <source>
        <strain evidence="2">JCM 17805</strain>
    </source>
</reference>
<accession>A0ABP8VCS7</accession>
<evidence type="ECO:0000313" key="1">
    <source>
        <dbReference type="EMBL" id="GAA4652790.1"/>
    </source>
</evidence>
<protein>
    <submittedName>
        <fullName evidence="1">Uncharacterized protein</fullName>
    </submittedName>
</protein>
<evidence type="ECO:0000313" key="2">
    <source>
        <dbReference type="Proteomes" id="UP001500604"/>
    </source>
</evidence>
<proteinExistence type="predicted"/>
<comment type="caution">
    <text evidence="1">The sequence shown here is derived from an EMBL/GenBank/DDBJ whole genome shotgun (WGS) entry which is preliminary data.</text>
</comment>
<dbReference type="EMBL" id="BAABFL010000481">
    <property type="protein sequence ID" value="GAA4652790.1"/>
    <property type="molecule type" value="Genomic_DNA"/>
</dbReference>
<gene>
    <name evidence="1" type="ORF">GCM10023116_50740</name>
</gene>
<dbReference type="Proteomes" id="UP001500604">
    <property type="component" value="Unassembled WGS sequence"/>
</dbReference>
<name>A0ABP8VCS7_9GAMM</name>
<keyword evidence="2" id="KW-1185">Reference proteome</keyword>
<sequence length="59" mass="6536">MAVVGQWYWYHQKTAMGMAGLVSLFILFMAKPVDGEQTCPEQIASLNIIESSSSSVVKR</sequence>